<dbReference type="InterPro" id="IPR001314">
    <property type="entry name" value="Peptidase_S1A"/>
</dbReference>
<evidence type="ECO:0000313" key="9">
    <source>
        <dbReference type="EMBL" id="KAK5647681.1"/>
    </source>
</evidence>
<evidence type="ECO:0000256" key="7">
    <source>
        <dbReference type="SAM" id="SignalP"/>
    </source>
</evidence>
<keyword evidence="7" id="KW-0732">Signal</keyword>
<evidence type="ECO:0000313" key="10">
    <source>
        <dbReference type="Proteomes" id="UP001329430"/>
    </source>
</evidence>
<evidence type="ECO:0000256" key="1">
    <source>
        <dbReference type="ARBA" id="ARBA00004613"/>
    </source>
</evidence>
<comment type="subcellular location">
    <subcellularLocation>
        <location evidence="1">Secreted</location>
    </subcellularLocation>
</comment>
<keyword evidence="2" id="KW-0964">Secreted</keyword>
<dbReference type="PANTHER" id="PTHR24256">
    <property type="entry name" value="TRYPTASE-RELATED"/>
    <property type="match status" value="1"/>
</dbReference>
<dbReference type="InterPro" id="IPR001254">
    <property type="entry name" value="Trypsin_dom"/>
</dbReference>
<evidence type="ECO:0000256" key="2">
    <source>
        <dbReference type="ARBA" id="ARBA00022525"/>
    </source>
</evidence>
<dbReference type="AlphaFoldDB" id="A0AAN7VLS6"/>
<evidence type="ECO:0000256" key="4">
    <source>
        <dbReference type="ARBA" id="ARBA00024195"/>
    </source>
</evidence>
<dbReference type="SMART" id="SM00020">
    <property type="entry name" value="Tryp_SPc"/>
    <property type="match status" value="1"/>
</dbReference>
<feature type="chain" id="PRO_5042998280" description="Phenoloxidase-activating factor 2" evidence="7">
    <location>
        <begin position="17"/>
        <end position="383"/>
    </location>
</feature>
<evidence type="ECO:0000256" key="3">
    <source>
        <dbReference type="ARBA" id="ARBA00023157"/>
    </source>
</evidence>
<gene>
    <name evidence="9" type="ORF">RI129_002573</name>
</gene>
<dbReference type="CDD" id="cd00190">
    <property type="entry name" value="Tryp_SPc"/>
    <property type="match status" value="1"/>
</dbReference>
<dbReference type="GO" id="GO:0004252">
    <property type="term" value="F:serine-type endopeptidase activity"/>
    <property type="evidence" value="ECO:0007669"/>
    <property type="project" value="InterPro"/>
</dbReference>
<sequence>MKVLLLLFVSCLFAKAEVENGTESKYGQSTNVNFEDATTETSSSKIDNVTSTPSDLHPNCTCVPYYRCKDDQEEYEIDINGGNTCSNYLDRCCKNVDVATPKPDKKDVRCGKRNGMNILTQSSDNEAIFGEFPWMVALLQTVTVQNETSEMNEINHCGASLIHPQVVLTAAHCVYNKSESYKIRAGEWDTRTTDELFPHQDRKIKDTIVHPKFNSGSLLYDFALLILESPLEITSTVDVVCLPSQNMVSENLFCYATGWGREVFSAEVSNTAILKKIGLPIVDRDTCQTQLRKTRLGPYFKLHESFICAGGEVGKDTCTGDGGGPLVCPIPGEEDKFYQAGIVAWGINCGKDFPAAYADVVKVTNWIDEVMVSYKFDTSIYRY</sequence>
<dbReference type="GO" id="GO:0006508">
    <property type="term" value="P:proteolysis"/>
    <property type="evidence" value="ECO:0007669"/>
    <property type="project" value="InterPro"/>
</dbReference>
<comment type="similarity">
    <text evidence="4">Belongs to the peptidase S1 family. CLIP subfamily.</text>
</comment>
<evidence type="ECO:0000256" key="5">
    <source>
        <dbReference type="ARBA" id="ARBA00068096"/>
    </source>
</evidence>
<dbReference type="Gene3D" id="2.40.10.10">
    <property type="entry name" value="Trypsin-like serine proteases"/>
    <property type="match status" value="2"/>
</dbReference>
<dbReference type="Pfam" id="PF00089">
    <property type="entry name" value="Trypsin"/>
    <property type="match status" value="1"/>
</dbReference>
<dbReference type="Proteomes" id="UP001329430">
    <property type="component" value="Chromosome 2"/>
</dbReference>
<dbReference type="PRINTS" id="PR00722">
    <property type="entry name" value="CHYMOTRYPSIN"/>
</dbReference>
<dbReference type="EMBL" id="JAVRBK010000002">
    <property type="protein sequence ID" value="KAK5647681.1"/>
    <property type="molecule type" value="Genomic_DNA"/>
</dbReference>
<dbReference type="InterPro" id="IPR043504">
    <property type="entry name" value="Peptidase_S1_PA_chymotrypsin"/>
</dbReference>
<dbReference type="SUPFAM" id="SSF50494">
    <property type="entry name" value="Trypsin-like serine proteases"/>
    <property type="match status" value="1"/>
</dbReference>
<comment type="caution">
    <text evidence="9">The sequence shown here is derived from an EMBL/GenBank/DDBJ whole genome shotgun (WGS) entry which is preliminary data.</text>
</comment>
<dbReference type="FunFam" id="2.40.10.10:FF:000038">
    <property type="entry name" value="Serine protease"/>
    <property type="match status" value="1"/>
</dbReference>
<protein>
    <recommendedName>
        <fullName evidence="5">Phenoloxidase-activating factor 2</fullName>
    </recommendedName>
    <alternativeName>
        <fullName evidence="6">Prophenoloxidase-activating factor II</fullName>
    </alternativeName>
</protein>
<dbReference type="InterPro" id="IPR018114">
    <property type="entry name" value="TRYPSIN_HIS"/>
</dbReference>
<dbReference type="PROSITE" id="PS50240">
    <property type="entry name" value="TRYPSIN_DOM"/>
    <property type="match status" value="1"/>
</dbReference>
<dbReference type="PROSITE" id="PS00134">
    <property type="entry name" value="TRYPSIN_HIS"/>
    <property type="match status" value="1"/>
</dbReference>
<evidence type="ECO:0000256" key="6">
    <source>
        <dbReference type="ARBA" id="ARBA00076468"/>
    </source>
</evidence>
<keyword evidence="10" id="KW-1185">Reference proteome</keyword>
<dbReference type="GO" id="GO:0005576">
    <property type="term" value="C:extracellular region"/>
    <property type="evidence" value="ECO:0007669"/>
    <property type="project" value="UniProtKB-SubCell"/>
</dbReference>
<name>A0AAN7VLS6_9COLE</name>
<feature type="domain" description="Peptidase S1" evidence="8">
    <location>
        <begin position="118"/>
        <end position="372"/>
    </location>
</feature>
<accession>A0AAN7VLS6</accession>
<reference evidence="9 10" key="1">
    <citation type="journal article" date="2024" name="Insects">
        <title>An Improved Chromosome-Level Genome Assembly of the Firefly Pyrocoelia pectoralis.</title>
        <authorList>
            <person name="Fu X."/>
            <person name="Meyer-Rochow V.B."/>
            <person name="Ballantyne L."/>
            <person name="Zhu X."/>
        </authorList>
    </citation>
    <scope>NUCLEOTIDE SEQUENCE [LARGE SCALE GENOMIC DNA]</scope>
    <source>
        <strain evidence="9">XCY_ONT2</strain>
    </source>
</reference>
<evidence type="ECO:0000259" key="8">
    <source>
        <dbReference type="PROSITE" id="PS50240"/>
    </source>
</evidence>
<organism evidence="9 10">
    <name type="scientific">Pyrocoelia pectoralis</name>
    <dbReference type="NCBI Taxonomy" id="417401"/>
    <lineage>
        <taxon>Eukaryota</taxon>
        <taxon>Metazoa</taxon>
        <taxon>Ecdysozoa</taxon>
        <taxon>Arthropoda</taxon>
        <taxon>Hexapoda</taxon>
        <taxon>Insecta</taxon>
        <taxon>Pterygota</taxon>
        <taxon>Neoptera</taxon>
        <taxon>Endopterygota</taxon>
        <taxon>Coleoptera</taxon>
        <taxon>Polyphaga</taxon>
        <taxon>Elateriformia</taxon>
        <taxon>Elateroidea</taxon>
        <taxon>Lampyridae</taxon>
        <taxon>Lampyrinae</taxon>
        <taxon>Pyrocoelia</taxon>
    </lineage>
</organism>
<dbReference type="InterPro" id="IPR051487">
    <property type="entry name" value="Ser/Thr_Proteases_Immune/Dev"/>
</dbReference>
<dbReference type="InterPro" id="IPR009003">
    <property type="entry name" value="Peptidase_S1_PA"/>
</dbReference>
<keyword evidence="3" id="KW-1015">Disulfide bond</keyword>
<feature type="signal peptide" evidence="7">
    <location>
        <begin position="1"/>
        <end position="16"/>
    </location>
</feature>
<proteinExistence type="inferred from homology"/>